<dbReference type="Pfam" id="PF18941">
    <property type="entry name" value="DUF5688"/>
    <property type="match status" value="1"/>
</dbReference>
<name>A0A174VNM0_9FIRM</name>
<dbReference type="RefSeq" id="WP_055060365.1">
    <property type="nucleotide sequence ID" value="NZ_CZBP01000031.1"/>
</dbReference>
<gene>
    <name evidence="1" type="ORF">ERS852569_03197</name>
</gene>
<evidence type="ECO:0000313" key="2">
    <source>
        <dbReference type="Proteomes" id="UP000095762"/>
    </source>
</evidence>
<reference evidence="1 2" key="1">
    <citation type="submission" date="2015-09" db="EMBL/GenBank/DDBJ databases">
        <authorList>
            <consortium name="Pathogen Informatics"/>
        </authorList>
    </citation>
    <scope>NUCLEOTIDE SEQUENCE [LARGE SCALE GENOMIC DNA]</scope>
    <source>
        <strain evidence="1 2">2789STDY5834957</strain>
    </source>
</reference>
<dbReference type="InterPro" id="IPR043743">
    <property type="entry name" value="DUF5688"/>
</dbReference>
<accession>A0A174VNM0</accession>
<organism evidence="1 2">
    <name type="scientific">Blautia obeum</name>
    <dbReference type="NCBI Taxonomy" id="40520"/>
    <lineage>
        <taxon>Bacteria</taxon>
        <taxon>Bacillati</taxon>
        <taxon>Bacillota</taxon>
        <taxon>Clostridia</taxon>
        <taxon>Lachnospirales</taxon>
        <taxon>Lachnospiraceae</taxon>
        <taxon>Blautia</taxon>
    </lineage>
</organism>
<evidence type="ECO:0000313" key="1">
    <source>
        <dbReference type="EMBL" id="CUQ33620.1"/>
    </source>
</evidence>
<proteinExistence type="predicted"/>
<dbReference type="EMBL" id="CZBP01000031">
    <property type="protein sequence ID" value="CUQ33620.1"/>
    <property type="molecule type" value="Genomic_DNA"/>
</dbReference>
<dbReference type="Proteomes" id="UP000095762">
    <property type="component" value="Unassembled WGS sequence"/>
</dbReference>
<dbReference type="AlphaFoldDB" id="A0A174VNM0"/>
<protein>
    <submittedName>
        <fullName evidence="1">Uncharacterized protein</fullName>
    </submittedName>
</protein>
<sequence>MEREEMKRIQKEMEKRLGDDWDIQPVTVNKVGGQREGLSCRYQEENMAVTVYPESCKVTLGEKAGAEEIGEYLAGIVEENRRPPIEVSRTAEDFRNGLYIQMVNADVNRELLKDAVYYQKEDMAAIARCRAGQEGGDVYSFLVTKENLSEFQMTEGEVLERAYRNTARQEFSLMSMEDIMREMFSAMASAPEDVEALERMIKENPSPLYILTNEERLNGANALVCPQVLQDAYETLGEPYYVLPSSTHEVLLVKESEGFSPEELRNMVSEVNISTVSPEDLLSFKIFRYDGRTLSAVKEETQTMTEAARKAKEHGFKLI</sequence>